<proteinExistence type="predicted"/>
<name>A0A7W9STV5_ARMRO</name>
<keyword evidence="3" id="KW-1185">Reference proteome</keyword>
<organism evidence="2 3">
    <name type="scientific">Armatimonas rosea</name>
    <dbReference type="NCBI Taxonomy" id="685828"/>
    <lineage>
        <taxon>Bacteria</taxon>
        <taxon>Bacillati</taxon>
        <taxon>Armatimonadota</taxon>
        <taxon>Armatimonadia</taxon>
        <taxon>Armatimonadales</taxon>
        <taxon>Armatimonadaceae</taxon>
        <taxon>Armatimonas</taxon>
    </lineage>
</organism>
<protein>
    <recommendedName>
        <fullName evidence="1">DUF6250 domain-containing protein</fullName>
    </recommendedName>
</protein>
<feature type="domain" description="DUF6250" evidence="1">
    <location>
        <begin position="31"/>
        <end position="191"/>
    </location>
</feature>
<dbReference type="Gene3D" id="2.60.120.200">
    <property type="match status" value="1"/>
</dbReference>
<reference evidence="2 3" key="1">
    <citation type="submission" date="2020-08" db="EMBL/GenBank/DDBJ databases">
        <title>Genomic Encyclopedia of Type Strains, Phase IV (KMG-IV): sequencing the most valuable type-strain genomes for metagenomic binning, comparative biology and taxonomic classification.</title>
        <authorList>
            <person name="Goeker M."/>
        </authorList>
    </citation>
    <scope>NUCLEOTIDE SEQUENCE [LARGE SCALE GENOMIC DNA]</scope>
    <source>
        <strain evidence="2 3">DSM 23562</strain>
    </source>
</reference>
<dbReference type="Proteomes" id="UP000520814">
    <property type="component" value="Unassembled WGS sequence"/>
</dbReference>
<evidence type="ECO:0000313" key="3">
    <source>
        <dbReference type="Proteomes" id="UP000520814"/>
    </source>
</evidence>
<dbReference type="InterPro" id="IPR046217">
    <property type="entry name" value="DUF6250"/>
</dbReference>
<comment type="caution">
    <text evidence="2">The sequence shown here is derived from an EMBL/GenBank/DDBJ whole genome shotgun (WGS) entry which is preliminary data.</text>
</comment>
<dbReference type="EMBL" id="JACHGW010000004">
    <property type="protein sequence ID" value="MBB6052747.1"/>
    <property type="molecule type" value="Genomic_DNA"/>
</dbReference>
<evidence type="ECO:0000259" key="1">
    <source>
        <dbReference type="Pfam" id="PF19763"/>
    </source>
</evidence>
<gene>
    <name evidence="2" type="ORF">HNQ39_004568</name>
</gene>
<dbReference type="RefSeq" id="WP_184202342.1">
    <property type="nucleotide sequence ID" value="NZ_JACHGW010000004.1"/>
</dbReference>
<accession>A0A7W9STV5</accession>
<sequence length="195" mass="22190">MQKDVFKNLDNWLVELEAGGTVTAQKNKLVIDVPKGCTVWFRHELTGPVTIEYEATAISQGGPNDRVSDLNCFWMSQDDPTRVKRNGAFASYDTLKCYYVGLGGNANTTTRFRRYIGQAGNRPLLPEHDLSAPETLLRPNVKQKIRIVASGKHIEYARDGKTLFTYDDPEPYLRGWFGFRTVASHLEVQRFRFGR</sequence>
<dbReference type="Pfam" id="PF19763">
    <property type="entry name" value="DUF6250"/>
    <property type="match status" value="1"/>
</dbReference>
<evidence type="ECO:0000313" key="2">
    <source>
        <dbReference type="EMBL" id="MBB6052747.1"/>
    </source>
</evidence>
<dbReference type="AlphaFoldDB" id="A0A7W9STV5"/>